<evidence type="ECO:0000313" key="3">
    <source>
        <dbReference type="Proteomes" id="UP000663901"/>
    </source>
</evidence>
<organism evidence="2 3">
    <name type="scientific">Pantoea ananas</name>
    <name type="common">Erwinia uredovora</name>
    <dbReference type="NCBI Taxonomy" id="553"/>
    <lineage>
        <taxon>Bacteria</taxon>
        <taxon>Pseudomonadati</taxon>
        <taxon>Pseudomonadota</taxon>
        <taxon>Gammaproteobacteria</taxon>
        <taxon>Enterobacterales</taxon>
        <taxon>Erwiniaceae</taxon>
        <taxon>Pantoea</taxon>
    </lineage>
</organism>
<name>A0A8A4K8L9_PANAN</name>
<keyword evidence="1" id="KW-0472">Membrane</keyword>
<dbReference type="Proteomes" id="UP000663901">
    <property type="component" value="Plasmid pOC5aB"/>
</dbReference>
<evidence type="ECO:0000313" key="2">
    <source>
        <dbReference type="EMBL" id="QTC48475.1"/>
    </source>
</evidence>
<keyword evidence="1" id="KW-0812">Transmembrane</keyword>
<sequence length="242" mass="26893">MEKLQVLSVAGGLPFTLWVVSNVRKFIRKQTNRALALRAGGRNAPRHAEAETVITPRSFITQRDVHSGWLQEAWPLQQVSILCWGSPGTLQREIPDGLRQLARSLRKERGTFTGGKLGKEGVLRWQMESDITADSPSFFGPDAFGGRAQPGAYTQVFGPYMPMPDREAVVVLLQGTHHTAPETLPHFLRSVAEQIEKGIRQYGVNDGYTGWAFISYPSKKARSSHQAGTDDDWMAGASLYQR</sequence>
<accession>A0A8A4K8L9</accession>
<keyword evidence="1" id="KW-1133">Transmembrane helix</keyword>
<protein>
    <submittedName>
        <fullName evidence="2">Uncharacterized protein</fullName>
    </submittedName>
</protein>
<keyword evidence="2" id="KW-0614">Plasmid</keyword>
<gene>
    <name evidence="2" type="ORF">H0Z12_22075</name>
</gene>
<reference evidence="2" key="1">
    <citation type="submission" date="2020-07" db="EMBL/GenBank/DDBJ databases">
        <title>Genome Sequences for Panteoa spp. that cause Center Rot in Onions.</title>
        <authorList>
            <person name="Asselin J.A."/>
            <person name="Helmann T."/>
            <person name="Beer S."/>
            <person name="Stodghill P."/>
        </authorList>
    </citation>
    <scope>NUCLEOTIDE SEQUENCE</scope>
    <source>
        <strain evidence="2">OC5a</strain>
        <plasmid evidence="2">pOC5aB</plasmid>
    </source>
</reference>
<dbReference type="AlphaFoldDB" id="A0A8A4K8L9"/>
<geneLocation type="plasmid" evidence="2 3">
    <name>pOC5aB</name>
</geneLocation>
<proteinExistence type="predicted"/>
<dbReference type="RefSeq" id="WP_207806770.1">
    <property type="nucleotide sequence ID" value="NZ_CP059085.1"/>
</dbReference>
<feature type="transmembrane region" description="Helical" evidence="1">
    <location>
        <begin position="6"/>
        <end position="23"/>
    </location>
</feature>
<dbReference type="EMBL" id="CP059085">
    <property type="protein sequence ID" value="QTC48475.1"/>
    <property type="molecule type" value="Genomic_DNA"/>
</dbReference>
<evidence type="ECO:0000256" key="1">
    <source>
        <dbReference type="SAM" id="Phobius"/>
    </source>
</evidence>